<name>A0A8H2X7B1_9AGAM</name>
<gene>
    <name evidence="1" type="ORF">RDB_LOCUS9966</name>
</gene>
<comment type="caution">
    <text evidence="1">The sequence shown here is derived from an EMBL/GenBank/DDBJ whole genome shotgun (WGS) entry which is preliminary data.</text>
</comment>
<dbReference type="EMBL" id="CAJMXA010000158">
    <property type="protein sequence ID" value="CAE6419112.1"/>
    <property type="molecule type" value="Genomic_DNA"/>
</dbReference>
<dbReference type="Proteomes" id="UP000663853">
    <property type="component" value="Unassembled WGS sequence"/>
</dbReference>
<evidence type="ECO:0000313" key="2">
    <source>
        <dbReference type="Proteomes" id="UP000663853"/>
    </source>
</evidence>
<accession>A0A8H2X7B1</accession>
<protein>
    <submittedName>
        <fullName evidence="1">Uncharacterized protein</fullName>
    </submittedName>
</protein>
<evidence type="ECO:0000313" key="1">
    <source>
        <dbReference type="EMBL" id="CAE6419112.1"/>
    </source>
</evidence>
<proteinExistence type="predicted"/>
<sequence>MSTSRTLAMRSARVSLRSAPRPQARGTRFYAVQADVGHTAGPSPVSSSHVASGLAGGGVVLIGGYLWYQFSGVKTAVDASQRVSNTLNSAKTQIKNSLPPPNEALSYLRSVSKSYAVFIPGGSQYVDSVFDSIDELHDSHGEEIDSIISGAYNDIKKIANERKSMDVDSALAILGVLQRRAGELGNVAGKLSSDAVSPILDRYPKLRDALGGNWDEFKDFARRHGPEAKKLYDDTANKIIDTVKSNGVTAASVATIVQIVRDKSDEAKRVAENTAKDAWARARKQAGPALDKMPEIKKVLDENASTLMSVGGGVAAMSGGNSREIWDRIKQVADAKGNISESKLNELKDFILEKVEAAKKGGKGGMKDIVESFSGDGFENMVKMIPGGQQALDSTPDLRELFKVAQSRSEDAKKLTQETYEDILKASVLKQKAEKAKQLAGEAH</sequence>
<organism evidence="1 2">
    <name type="scientific">Rhizoctonia solani</name>
    <dbReference type="NCBI Taxonomy" id="456999"/>
    <lineage>
        <taxon>Eukaryota</taxon>
        <taxon>Fungi</taxon>
        <taxon>Dikarya</taxon>
        <taxon>Basidiomycota</taxon>
        <taxon>Agaricomycotina</taxon>
        <taxon>Agaricomycetes</taxon>
        <taxon>Cantharellales</taxon>
        <taxon>Ceratobasidiaceae</taxon>
        <taxon>Rhizoctonia</taxon>
    </lineage>
</organism>
<reference evidence="1" key="1">
    <citation type="submission" date="2021-01" db="EMBL/GenBank/DDBJ databases">
        <authorList>
            <person name="Kaushik A."/>
        </authorList>
    </citation>
    <scope>NUCLEOTIDE SEQUENCE</scope>
    <source>
        <strain evidence="1">AG6-10EEA</strain>
    </source>
</reference>
<dbReference type="AlphaFoldDB" id="A0A8H2X7B1"/>